<evidence type="ECO:0000313" key="3">
    <source>
        <dbReference type="Proteomes" id="UP000029060"/>
    </source>
</evidence>
<dbReference type="Pfam" id="PF11361">
    <property type="entry name" value="DUF3159"/>
    <property type="match status" value="1"/>
</dbReference>
<gene>
    <name evidence="2" type="ORF">BMERY_0133</name>
</gene>
<accession>A0A087BI65</accession>
<evidence type="ECO:0000256" key="1">
    <source>
        <dbReference type="SAM" id="Phobius"/>
    </source>
</evidence>
<dbReference type="EMBL" id="JGZC01000005">
    <property type="protein sequence ID" value="KFI70715.1"/>
    <property type="molecule type" value="Genomic_DNA"/>
</dbReference>
<dbReference type="PIRSF" id="PIRSF010219">
    <property type="entry name" value="UCP010219"/>
    <property type="match status" value="1"/>
</dbReference>
<keyword evidence="3" id="KW-1185">Reference proteome</keyword>
<dbReference type="AlphaFoldDB" id="A0A087BI65"/>
<dbReference type="OrthoDB" id="5244221at2"/>
<feature type="transmembrane region" description="Helical" evidence="1">
    <location>
        <begin position="83"/>
        <end position="101"/>
    </location>
</feature>
<name>A0A087BI65_9BIFI</name>
<proteinExistence type="predicted"/>
<dbReference type="Proteomes" id="UP000029060">
    <property type="component" value="Unassembled WGS sequence"/>
</dbReference>
<keyword evidence="1" id="KW-1133">Transmembrane helix</keyword>
<dbReference type="eggNOG" id="ENOG5031MNQ">
    <property type="taxonomic scope" value="Bacteria"/>
</dbReference>
<feature type="transmembrane region" description="Helical" evidence="1">
    <location>
        <begin position="121"/>
        <end position="142"/>
    </location>
</feature>
<dbReference type="InterPro" id="IPR016566">
    <property type="entry name" value="UCP010219"/>
</dbReference>
<keyword evidence="1 2" id="KW-0812">Transmembrane</keyword>
<protein>
    <submittedName>
        <fullName evidence="2">Putative transmembrane protein</fullName>
    </submittedName>
</protein>
<dbReference type="STRING" id="78345.BMERY_0133"/>
<sequence>MAESKAGSANGTGLKALASAGEGDDFSVIAAIGGVRGVVESMLPGIVFVVLFVATQNLDLTIGVSAALAVAQVVVRLLQRQSVMGALSGLVAVGICLIWAWKSHEARDYYMFGFLTNAAYATLLGVSLVARVPALGAIIEFIRQLPTEHFRAWFDDWTGDKALKKAYTIITWLWMALFLLRLAVQVPLYLTNHVAALGVARLLMGIPFWALAIWVSYLIIATPMHHHKVAQARAAESAARERDGLNESTIITEKDR</sequence>
<evidence type="ECO:0000313" key="2">
    <source>
        <dbReference type="EMBL" id="KFI70715.1"/>
    </source>
</evidence>
<keyword evidence="1" id="KW-0472">Membrane</keyword>
<feature type="transmembrane region" description="Helical" evidence="1">
    <location>
        <begin position="202"/>
        <end position="220"/>
    </location>
</feature>
<comment type="caution">
    <text evidence="2">The sequence shown here is derived from an EMBL/GenBank/DDBJ whole genome shotgun (WGS) entry which is preliminary data.</text>
</comment>
<feature type="transmembrane region" description="Helical" evidence="1">
    <location>
        <begin position="169"/>
        <end position="190"/>
    </location>
</feature>
<organism evidence="2 3">
    <name type="scientific">Bifidobacterium merycicum</name>
    <dbReference type="NCBI Taxonomy" id="78345"/>
    <lineage>
        <taxon>Bacteria</taxon>
        <taxon>Bacillati</taxon>
        <taxon>Actinomycetota</taxon>
        <taxon>Actinomycetes</taxon>
        <taxon>Bifidobacteriales</taxon>
        <taxon>Bifidobacteriaceae</taxon>
        <taxon>Bifidobacterium</taxon>
    </lineage>
</organism>
<feature type="transmembrane region" description="Helical" evidence="1">
    <location>
        <begin position="46"/>
        <end position="71"/>
    </location>
</feature>
<dbReference type="RefSeq" id="WP_033523860.1">
    <property type="nucleotide sequence ID" value="NZ_CADAXU010000001.1"/>
</dbReference>
<reference evidence="2 3" key="1">
    <citation type="submission" date="2014-03" db="EMBL/GenBank/DDBJ databases">
        <title>Genomics of Bifidobacteria.</title>
        <authorList>
            <person name="Ventura M."/>
            <person name="Milani C."/>
            <person name="Lugli G.A."/>
        </authorList>
    </citation>
    <scope>NUCLEOTIDE SEQUENCE [LARGE SCALE GENOMIC DNA]</scope>
    <source>
        <strain evidence="2 3">LMG 11341</strain>
    </source>
</reference>